<dbReference type="AlphaFoldDB" id="A0A427AM79"/>
<sequence>MTVKPLDPKGQIASERERRRRRRETRVWGGPAGIGSGRRGQPCGGPNALRAGGKKAERLAAMESSRAFLSLKRPRRPHQEYADRISLNHAASTTLDEVWPPFLLKWPTPR</sequence>
<evidence type="ECO:0000256" key="1">
    <source>
        <dbReference type="SAM" id="MobiDB-lite"/>
    </source>
</evidence>
<organism evidence="2 3">
    <name type="scientific">Ensete ventricosum</name>
    <name type="common">Abyssinian banana</name>
    <name type="synonym">Musa ensete</name>
    <dbReference type="NCBI Taxonomy" id="4639"/>
    <lineage>
        <taxon>Eukaryota</taxon>
        <taxon>Viridiplantae</taxon>
        <taxon>Streptophyta</taxon>
        <taxon>Embryophyta</taxon>
        <taxon>Tracheophyta</taxon>
        <taxon>Spermatophyta</taxon>
        <taxon>Magnoliopsida</taxon>
        <taxon>Liliopsida</taxon>
        <taxon>Zingiberales</taxon>
        <taxon>Musaceae</taxon>
        <taxon>Ensete</taxon>
    </lineage>
</organism>
<reference evidence="2 3" key="1">
    <citation type="journal article" date="2014" name="Agronomy (Basel)">
        <title>A Draft Genome Sequence for Ensete ventricosum, the Drought-Tolerant Tree Against Hunger.</title>
        <authorList>
            <person name="Harrison J."/>
            <person name="Moore K.A."/>
            <person name="Paszkiewicz K."/>
            <person name="Jones T."/>
            <person name="Grant M."/>
            <person name="Ambacheew D."/>
            <person name="Muzemil S."/>
            <person name="Studholme D.J."/>
        </authorList>
    </citation>
    <scope>NUCLEOTIDE SEQUENCE [LARGE SCALE GENOMIC DNA]</scope>
</reference>
<protein>
    <submittedName>
        <fullName evidence="2">Uncharacterized protein</fullName>
    </submittedName>
</protein>
<dbReference type="EMBL" id="AMZH03001947">
    <property type="protein sequence ID" value="RRT77378.1"/>
    <property type="molecule type" value="Genomic_DNA"/>
</dbReference>
<comment type="caution">
    <text evidence="2">The sequence shown here is derived from an EMBL/GenBank/DDBJ whole genome shotgun (WGS) entry which is preliminary data.</text>
</comment>
<name>A0A427AM79_ENSVE</name>
<evidence type="ECO:0000313" key="3">
    <source>
        <dbReference type="Proteomes" id="UP000287651"/>
    </source>
</evidence>
<gene>
    <name evidence="2" type="ORF">B296_00013504</name>
</gene>
<accession>A0A427AM79</accession>
<proteinExistence type="predicted"/>
<feature type="region of interest" description="Disordered" evidence="1">
    <location>
        <begin position="1"/>
        <end position="45"/>
    </location>
</feature>
<dbReference type="Proteomes" id="UP000287651">
    <property type="component" value="Unassembled WGS sequence"/>
</dbReference>
<evidence type="ECO:0000313" key="2">
    <source>
        <dbReference type="EMBL" id="RRT77378.1"/>
    </source>
</evidence>